<evidence type="ECO:0000256" key="1">
    <source>
        <dbReference type="ARBA" id="ARBA00008760"/>
    </source>
</evidence>
<dbReference type="PANTHER" id="PTHR47581">
    <property type="entry name" value="OS09G0431600 PROTEIN"/>
    <property type="match status" value="1"/>
</dbReference>
<dbReference type="EMBL" id="RDQH01000334">
    <property type="protein sequence ID" value="RXH91929.1"/>
    <property type="molecule type" value="Genomic_DNA"/>
</dbReference>
<gene>
    <name evidence="9" type="ORF">DVH24_020952</name>
</gene>
<dbReference type="InterPro" id="IPR037147">
    <property type="entry name" value="Ribosomal_bL28_sf"/>
</dbReference>
<evidence type="ECO:0000256" key="3">
    <source>
        <dbReference type="ARBA" id="ARBA00022980"/>
    </source>
</evidence>
<dbReference type="InterPro" id="IPR034704">
    <property type="entry name" value="Ribosomal_bL28/bL31-like_sf"/>
</dbReference>
<dbReference type="PANTHER" id="PTHR47581:SF2">
    <property type="entry name" value="OS09G0431600 PROTEIN"/>
    <property type="match status" value="1"/>
</dbReference>
<reference evidence="9 10" key="1">
    <citation type="submission" date="2018-10" db="EMBL/GenBank/DDBJ databases">
        <title>A high-quality apple genome assembly.</title>
        <authorList>
            <person name="Hu J."/>
        </authorList>
    </citation>
    <scope>NUCLEOTIDE SEQUENCE [LARGE SCALE GENOMIC DNA]</scope>
    <source>
        <strain evidence="10">cv. HFTH1</strain>
        <tissue evidence="9">Young leaf</tissue>
    </source>
</reference>
<evidence type="ECO:0000256" key="4">
    <source>
        <dbReference type="ARBA" id="ARBA00023274"/>
    </source>
</evidence>
<dbReference type="InterPro" id="IPR026569">
    <property type="entry name" value="Ribosomal_bL28"/>
</dbReference>
<evidence type="ECO:0000259" key="8">
    <source>
        <dbReference type="PROSITE" id="PS51371"/>
    </source>
</evidence>
<dbReference type="SUPFAM" id="SSF143800">
    <property type="entry name" value="L28p-like"/>
    <property type="match status" value="1"/>
</dbReference>
<dbReference type="Pfam" id="PF13041">
    <property type="entry name" value="PPR_2"/>
    <property type="match status" value="1"/>
</dbReference>
<evidence type="ECO:0000313" key="10">
    <source>
        <dbReference type="Proteomes" id="UP000290289"/>
    </source>
</evidence>
<evidence type="ECO:0000256" key="6">
    <source>
        <dbReference type="PROSITE-ProRule" id="PRU00703"/>
    </source>
</evidence>
<dbReference type="Pfam" id="PF01535">
    <property type="entry name" value="PPR"/>
    <property type="match status" value="1"/>
</dbReference>
<keyword evidence="6" id="KW-0129">CBS domain</keyword>
<dbReference type="Gene3D" id="2.30.170.40">
    <property type="entry name" value="Ribosomal protein L28/L24"/>
    <property type="match status" value="1"/>
</dbReference>
<dbReference type="FunFam" id="2.30.170.40:FF:000003">
    <property type="entry name" value="54S ribosomal protein L24"/>
    <property type="match status" value="1"/>
</dbReference>
<protein>
    <recommendedName>
        <fullName evidence="5">Large ribosomal subunit protein bL28m</fullName>
    </recommendedName>
</protein>
<name>A0A498J809_MALDO</name>
<accession>A0A498J809</accession>
<evidence type="ECO:0000313" key="9">
    <source>
        <dbReference type="EMBL" id="RXH91929.1"/>
    </source>
</evidence>
<keyword evidence="3" id="KW-0689">Ribosomal protein</keyword>
<feature type="repeat" description="PPR" evidence="7">
    <location>
        <begin position="213"/>
        <end position="247"/>
    </location>
</feature>
<dbReference type="Proteomes" id="UP000290289">
    <property type="component" value="Chromosome 8"/>
</dbReference>
<dbReference type="NCBIfam" id="TIGR00756">
    <property type="entry name" value="PPR"/>
    <property type="match status" value="3"/>
</dbReference>
<keyword evidence="2" id="KW-0677">Repeat</keyword>
<dbReference type="Gene3D" id="3.10.580.10">
    <property type="entry name" value="CBS-domain"/>
    <property type="match status" value="1"/>
</dbReference>
<dbReference type="GO" id="GO:0003735">
    <property type="term" value="F:structural constituent of ribosome"/>
    <property type="evidence" value="ECO:0007669"/>
    <property type="project" value="InterPro"/>
</dbReference>
<dbReference type="HAMAP" id="MF_00373">
    <property type="entry name" value="Ribosomal_bL28"/>
    <property type="match status" value="1"/>
</dbReference>
<dbReference type="InterPro" id="IPR044781">
    <property type="entry name" value="At5g10690-like"/>
</dbReference>
<evidence type="ECO:0000256" key="5">
    <source>
        <dbReference type="ARBA" id="ARBA00035269"/>
    </source>
</evidence>
<dbReference type="Pfam" id="PF12854">
    <property type="entry name" value="PPR_1"/>
    <property type="match status" value="1"/>
</dbReference>
<feature type="repeat" description="PPR" evidence="7">
    <location>
        <begin position="178"/>
        <end position="212"/>
    </location>
</feature>
<feature type="repeat" description="PPR" evidence="7">
    <location>
        <begin position="65"/>
        <end position="99"/>
    </location>
</feature>
<organism evidence="9 10">
    <name type="scientific">Malus domestica</name>
    <name type="common">Apple</name>
    <name type="synonym">Pyrus malus</name>
    <dbReference type="NCBI Taxonomy" id="3750"/>
    <lineage>
        <taxon>Eukaryota</taxon>
        <taxon>Viridiplantae</taxon>
        <taxon>Streptophyta</taxon>
        <taxon>Embryophyta</taxon>
        <taxon>Tracheophyta</taxon>
        <taxon>Spermatophyta</taxon>
        <taxon>Magnoliopsida</taxon>
        <taxon>eudicotyledons</taxon>
        <taxon>Gunneridae</taxon>
        <taxon>Pentapetalae</taxon>
        <taxon>rosids</taxon>
        <taxon>fabids</taxon>
        <taxon>Rosales</taxon>
        <taxon>Rosaceae</taxon>
        <taxon>Amygdaloideae</taxon>
        <taxon>Maleae</taxon>
        <taxon>Malus</taxon>
    </lineage>
</organism>
<proteinExistence type="inferred from homology"/>
<dbReference type="PROSITE" id="PS51375">
    <property type="entry name" value="PPR"/>
    <property type="match status" value="3"/>
</dbReference>
<dbReference type="Gene3D" id="1.25.40.10">
    <property type="entry name" value="Tetratricopeptide repeat domain"/>
    <property type="match status" value="3"/>
</dbReference>
<dbReference type="Pfam" id="PF00830">
    <property type="entry name" value="Ribosomal_L28"/>
    <property type="match status" value="1"/>
</dbReference>
<evidence type="ECO:0000256" key="7">
    <source>
        <dbReference type="PROSITE-ProRule" id="PRU00708"/>
    </source>
</evidence>
<dbReference type="AlphaFoldDB" id="A0A498J809"/>
<sequence>MQTFSASFAVCSSYPLRRRRISTSPPRKPNLRRLTSRVVQLTRRRQLHQIMEEIEVAKERFGKLNTVVMNAVVEACVHCGDIDSALMLFDEMAEPGSCGVDTITYGTILKGLGAARRIDEAFYVLESVERGTAVGSPKLSAPLVLGLLNALVEAGDLRRSNGLLHHYGFLLREGGSLTVRVYNLLMKGYINAGLPQGAITMHDEILRLGLKPDRLTYNTLISACVKAGKLDIAMQFFEEMKDEAQKFSHGDLFPDVVTYTTLLKGFGDSKDINSVQKIILEMKTYIGLFIDRTAYTAAADALLNCGSIKGALCILGEILKRAGGKPNLRPKPHLYLSFMRAFSVSGDYSTVENLNEHMWRDTSGTISPMVQEEADHLLMEAALNDGQVDLAVKYLASTITRWKRISWTSRGGMVALRIEALLGFTKSILSPYLLPQVLASEPIESVMMPFEAAQPLNGTLDLNKVVMRFFKDSVVPIIDDWGSCIGVLHREDCREMNAPLSSMMRSPPPCVATRTSIGHVVDLIMKYRYKMVIVINHSSVYGGSASSLRAAGVFTAEQLCKLVSPESETPGIEDTVRSEMAMVRGKETIKSVMKKFGDKTLTPRLKEELKKKGTMGGKTLPTRLREELKKKGMPDSNIIMGRAKRGIYAGRHIQFGNQISEDGGNKSRRTWKPNVQEKRLFSYILDRHIRVKVTTHALRCIDKAGGIDEYFLKTPYQKMDTEMGFVWKARIEKLYEDVGHKQVAFNKPEAEAEANLEQGFKNLKIDEREVKRQMYGWSKKLKQIEEGTDKQVADAVDAKVDAGSSHVDVPEQLVANS</sequence>
<dbReference type="GO" id="GO:1990904">
    <property type="term" value="C:ribonucleoprotein complex"/>
    <property type="evidence" value="ECO:0007669"/>
    <property type="project" value="UniProtKB-KW"/>
</dbReference>
<comment type="caution">
    <text evidence="9">The sequence shown here is derived from an EMBL/GenBank/DDBJ whole genome shotgun (WGS) entry which is preliminary data.</text>
</comment>
<dbReference type="InterPro" id="IPR011990">
    <property type="entry name" value="TPR-like_helical_dom_sf"/>
</dbReference>
<dbReference type="GO" id="GO:0005840">
    <property type="term" value="C:ribosome"/>
    <property type="evidence" value="ECO:0007669"/>
    <property type="project" value="UniProtKB-KW"/>
</dbReference>
<dbReference type="InterPro" id="IPR046342">
    <property type="entry name" value="CBS_dom_sf"/>
</dbReference>
<dbReference type="InterPro" id="IPR002885">
    <property type="entry name" value="PPR_rpt"/>
</dbReference>
<keyword evidence="4" id="KW-0687">Ribonucleoprotein</keyword>
<dbReference type="STRING" id="3750.A0A498J809"/>
<feature type="domain" description="CBS" evidence="8">
    <location>
        <begin position="503"/>
        <end position="569"/>
    </location>
</feature>
<dbReference type="SUPFAM" id="SSF54631">
    <property type="entry name" value="CBS-domain pair"/>
    <property type="match status" value="1"/>
</dbReference>
<keyword evidence="10" id="KW-1185">Reference proteome</keyword>
<dbReference type="PROSITE" id="PS51371">
    <property type="entry name" value="CBS"/>
    <property type="match status" value="1"/>
</dbReference>
<comment type="similarity">
    <text evidence="1">Belongs to the bacterial ribosomal protein bL28 family.</text>
</comment>
<dbReference type="InterPro" id="IPR000644">
    <property type="entry name" value="CBS_dom"/>
</dbReference>
<evidence type="ECO:0000256" key="2">
    <source>
        <dbReference type="ARBA" id="ARBA00022737"/>
    </source>
</evidence>